<dbReference type="AlphaFoldDB" id="A0A066U1M5"/>
<dbReference type="Gene3D" id="3.30.565.10">
    <property type="entry name" value="Histidine kinase-like ATPase, C-terminal domain"/>
    <property type="match status" value="1"/>
</dbReference>
<evidence type="ECO:0000256" key="1">
    <source>
        <dbReference type="ARBA" id="ARBA00000085"/>
    </source>
</evidence>
<evidence type="ECO:0000259" key="14">
    <source>
        <dbReference type="PROSITE" id="PS50885"/>
    </source>
</evidence>
<organism evidence="15 16">
    <name type="scientific">Amycolatopsis rifamycinica</name>
    <dbReference type="NCBI Taxonomy" id="287986"/>
    <lineage>
        <taxon>Bacteria</taxon>
        <taxon>Bacillati</taxon>
        <taxon>Actinomycetota</taxon>
        <taxon>Actinomycetes</taxon>
        <taxon>Pseudonocardiales</taxon>
        <taxon>Pseudonocardiaceae</taxon>
        <taxon>Amycolatopsis</taxon>
    </lineage>
</organism>
<dbReference type="InterPro" id="IPR036097">
    <property type="entry name" value="HisK_dim/P_sf"/>
</dbReference>
<evidence type="ECO:0000313" key="15">
    <source>
        <dbReference type="EMBL" id="KDN21351.1"/>
    </source>
</evidence>
<dbReference type="PRINTS" id="PR00344">
    <property type="entry name" value="BCTRLSENSOR"/>
</dbReference>
<dbReference type="Gene3D" id="6.10.340.10">
    <property type="match status" value="1"/>
</dbReference>
<dbReference type="SUPFAM" id="SSF55874">
    <property type="entry name" value="ATPase domain of HSP90 chaperone/DNA topoisomerase II/histidine kinase"/>
    <property type="match status" value="1"/>
</dbReference>
<dbReference type="STRING" id="287986.DV20_15795"/>
<evidence type="ECO:0000256" key="4">
    <source>
        <dbReference type="ARBA" id="ARBA00012438"/>
    </source>
</evidence>
<keyword evidence="5" id="KW-0597">Phosphoprotein</keyword>
<dbReference type="eggNOG" id="COG2205">
    <property type="taxonomic scope" value="Bacteria"/>
</dbReference>
<dbReference type="RefSeq" id="WP_043780703.1">
    <property type="nucleotide sequence ID" value="NZ_JMQI01000028.1"/>
</dbReference>
<dbReference type="Pfam" id="PF00672">
    <property type="entry name" value="HAMP"/>
    <property type="match status" value="1"/>
</dbReference>
<gene>
    <name evidence="15" type="ORF">DV20_15795</name>
</gene>
<dbReference type="SMART" id="SM00388">
    <property type="entry name" value="HisKA"/>
    <property type="match status" value="1"/>
</dbReference>
<evidence type="ECO:0000256" key="12">
    <source>
        <dbReference type="SAM" id="Phobius"/>
    </source>
</evidence>
<evidence type="ECO:0000256" key="2">
    <source>
        <dbReference type="ARBA" id="ARBA00001968"/>
    </source>
</evidence>
<accession>A0A066U1M5</accession>
<sequence>MTGALRRWYGAWRRTRLGTRITLGLGALALVVFAAVGVTTVGIMHGYLDRRLDEQLSKSQNTQLPLLRETHGSPQSVYSWYSALYKIHGGVAVPESGGKLPGDAGQLAKIAAEAVNGDVTRTIHLRDDGPYRVRACPVDTDSVLLSAAPQKDLDGTVRQLVWVEVGAFALALAVLVVVGRLVLRRGLRPLADMAGTAHDIASHDLTANPDLPVRASGTGGGAEVEELRTAFNVMLAHIDTSLAAKTEANERLRRFVADASHELRTPLTSIRGYADLFRYAAANEPAEREAHLAKIREETARMTVLVDDLLLLARLDARAAETPLRPERIDLAEPAGDAADAFAAGRPDHPLTTALSTAFVDADPVRLRQVLDNLLANAAVHTPPGTSVHVAVTVSGGFAEVRVIDTGPGIAPADQERIFDRFFRVDDSRTRGNGGTGLGLSVVQSLVAAHGGTVSVSSEPGRTVFTVRLPLAR</sequence>
<evidence type="ECO:0000259" key="13">
    <source>
        <dbReference type="PROSITE" id="PS50109"/>
    </source>
</evidence>
<evidence type="ECO:0000256" key="3">
    <source>
        <dbReference type="ARBA" id="ARBA00004236"/>
    </source>
</evidence>
<evidence type="ECO:0000256" key="7">
    <source>
        <dbReference type="ARBA" id="ARBA00022692"/>
    </source>
</evidence>
<dbReference type="SMART" id="SM00387">
    <property type="entry name" value="HATPase_c"/>
    <property type="match status" value="1"/>
</dbReference>
<dbReference type="OrthoDB" id="9786919at2"/>
<dbReference type="SUPFAM" id="SSF47384">
    <property type="entry name" value="Homodimeric domain of signal transducing histidine kinase"/>
    <property type="match status" value="1"/>
</dbReference>
<comment type="caution">
    <text evidence="15">The sequence shown here is derived from an EMBL/GenBank/DDBJ whole genome shotgun (WGS) entry which is preliminary data.</text>
</comment>
<keyword evidence="7 12" id="KW-0812">Transmembrane</keyword>
<dbReference type="EC" id="2.7.13.3" evidence="4"/>
<feature type="transmembrane region" description="Helical" evidence="12">
    <location>
        <begin position="160"/>
        <end position="183"/>
    </location>
</feature>
<evidence type="ECO:0000256" key="10">
    <source>
        <dbReference type="ARBA" id="ARBA00023012"/>
    </source>
</evidence>
<dbReference type="GO" id="GO:0005886">
    <property type="term" value="C:plasma membrane"/>
    <property type="evidence" value="ECO:0007669"/>
    <property type="project" value="UniProtKB-SubCell"/>
</dbReference>
<keyword evidence="9 12" id="KW-1133">Transmembrane helix</keyword>
<comment type="subcellular location">
    <subcellularLocation>
        <location evidence="3">Cell membrane</location>
    </subcellularLocation>
</comment>
<dbReference type="Gene3D" id="1.10.287.130">
    <property type="match status" value="1"/>
</dbReference>
<dbReference type="InterPro" id="IPR005467">
    <property type="entry name" value="His_kinase_dom"/>
</dbReference>
<protein>
    <recommendedName>
        <fullName evidence="4">histidine kinase</fullName>
        <ecNumber evidence="4">2.7.13.3</ecNumber>
    </recommendedName>
</protein>
<reference evidence="15 16" key="1">
    <citation type="submission" date="2014-05" db="EMBL/GenBank/DDBJ databases">
        <title>Draft genome sequence of Amycolatopsis rifamycinica DSM 46095.</title>
        <authorList>
            <person name="Lal R."/>
            <person name="Saxena A."/>
            <person name="Kumari R."/>
            <person name="Mukherjee U."/>
            <person name="Singh P."/>
            <person name="Sangwan N."/>
            <person name="Mahato N.K."/>
        </authorList>
    </citation>
    <scope>NUCLEOTIDE SEQUENCE [LARGE SCALE GENOMIC DNA]</scope>
    <source>
        <strain evidence="15 16">DSM 46095</strain>
    </source>
</reference>
<dbReference type="InterPro" id="IPR004358">
    <property type="entry name" value="Sig_transdc_His_kin-like_C"/>
</dbReference>
<evidence type="ECO:0000256" key="11">
    <source>
        <dbReference type="ARBA" id="ARBA00023136"/>
    </source>
</evidence>
<dbReference type="FunFam" id="1.10.287.130:FF:000001">
    <property type="entry name" value="Two-component sensor histidine kinase"/>
    <property type="match status" value="1"/>
</dbReference>
<dbReference type="GO" id="GO:0000155">
    <property type="term" value="F:phosphorelay sensor kinase activity"/>
    <property type="evidence" value="ECO:0007669"/>
    <property type="project" value="InterPro"/>
</dbReference>
<dbReference type="PANTHER" id="PTHR45436:SF5">
    <property type="entry name" value="SENSOR HISTIDINE KINASE TRCS"/>
    <property type="match status" value="1"/>
</dbReference>
<keyword evidence="16" id="KW-1185">Reference proteome</keyword>
<dbReference type="EMBL" id="JMQI01000028">
    <property type="protein sequence ID" value="KDN21351.1"/>
    <property type="molecule type" value="Genomic_DNA"/>
</dbReference>
<dbReference type="PANTHER" id="PTHR45436">
    <property type="entry name" value="SENSOR HISTIDINE KINASE YKOH"/>
    <property type="match status" value="1"/>
</dbReference>
<proteinExistence type="predicted"/>
<evidence type="ECO:0000256" key="6">
    <source>
        <dbReference type="ARBA" id="ARBA00022679"/>
    </source>
</evidence>
<evidence type="ECO:0000256" key="9">
    <source>
        <dbReference type="ARBA" id="ARBA00022989"/>
    </source>
</evidence>
<dbReference type="PROSITE" id="PS50885">
    <property type="entry name" value="HAMP"/>
    <property type="match status" value="1"/>
</dbReference>
<keyword evidence="11 12" id="KW-0472">Membrane</keyword>
<dbReference type="InterPro" id="IPR003661">
    <property type="entry name" value="HisK_dim/P_dom"/>
</dbReference>
<dbReference type="InterPro" id="IPR003660">
    <property type="entry name" value="HAMP_dom"/>
</dbReference>
<dbReference type="CDD" id="cd00075">
    <property type="entry name" value="HATPase"/>
    <property type="match status" value="1"/>
</dbReference>
<dbReference type="InterPro" id="IPR050428">
    <property type="entry name" value="TCS_sensor_his_kinase"/>
</dbReference>
<dbReference type="Pfam" id="PF00512">
    <property type="entry name" value="HisKA"/>
    <property type="match status" value="1"/>
</dbReference>
<feature type="domain" description="Histidine kinase" evidence="13">
    <location>
        <begin position="258"/>
        <end position="473"/>
    </location>
</feature>
<evidence type="ECO:0000256" key="8">
    <source>
        <dbReference type="ARBA" id="ARBA00022777"/>
    </source>
</evidence>
<dbReference type="CDD" id="cd00082">
    <property type="entry name" value="HisKA"/>
    <property type="match status" value="1"/>
</dbReference>
<comment type="cofactor">
    <cofactor evidence="2">
        <name>a divalent metal cation</name>
        <dbReference type="ChEBI" id="CHEBI:60240"/>
    </cofactor>
</comment>
<evidence type="ECO:0000256" key="5">
    <source>
        <dbReference type="ARBA" id="ARBA00022553"/>
    </source>
</evidence>
<dbReference type="FunFam" id="3.30.565.10:FF:000006">
    <property type="entry name" value="Sensor histidine kinase WalK"/>
    <property type="match status" value="1"/>
</dbReference>
<name>A0A066U1M5_9PSEU</name>
<evidence type="ECO:0000313" key="16">
    <source>
        <dbReference type="Proteomes" id="UP000027345"/>
    </source>
</evidence>
<keyword evidence="6" id="KW-0808">Transferase</keyword>
<dbReference type="CDD" id="cd06225">
    <property type="entry name" value="HAMP"/>
    <property type="match status" value="1"/>
</dbReference>
<dbReference type="GO" id="GO:0005509">
    <property type="term" value="F:calcium ion binding"/>
    <property type="evidence" value="ECO:0007669"/>
    <property type="project" value="UniProtKB-ARBA"/>
</dbReference>
<dbReference type="PROSITE" id="PS50109">
    <property type="entry name" value="HIS_KIN"/>
    <property type="match status" value="1"/>
</dbReference>
<feature type="domain" description="HAMP" evidence="14">
    <location>
        <begin position="184"/>
        <end position="243"/>
    </location>
</feature>
<dbReference type="InterPro" id="IPR036890">
    <property type="entry name" value="HATPase_C_sf"/>
</dbReference>
<dbReference type="Proteomes" id="UP000027345">
    <property type="component" value="Unassembled WGS sequence"/>
</dbReference>
<comment type="catalytic activity">
    <reaction evidence="1">
        <text>ATP + protein L-histidine = ADP + protein N-phospho-L-histidine.</text>
        <dbReference type="EC" id="2.7.13.3"/>
    </reaction>
</comment>
<keyword evidence="10" id="KW-0902">Two-component regulatory system</keyword>
<feature type="transmembrane region" description="Helical" evidence="12">
    <location>
        <begin position="21"/>
        <end position="48"/>
    </location>
</feature>
<dbReference type="Pfam" id="PF02518">
    <property type="entry name" value="HATPase_c"/>
    <property type="match status" value="1"/>
</dbReference>
<keyword evidence="8 15" id="KW-0418">Kinase</keyword>
<dbReference type="InterPro" id="IPR003594">
    <property type="entry name" value="HATPase_dom"/>
</dbReference>
<dbReference type="SMART" id="SM00304">
    <property type="entry name" value="HAMP"/>
    <property type="match status" value="1"/>
</dbReference>